<feature type="domain" description="Phytase-like" evidence="2">
    <location>
        <begin position="455"/>
        <end position="720"/>
    </location>
</feature>
<keyword evidence="1" id="KW-0732">Signal</keyword>
<name>A0A1I1MP04_9HYPH</name>
<evidence type="ECO:0000259" key="2">
    <source>
        <dbReference type="Pfam" id="PF13449"/>
    </source>
</evidence>
<protein>
    <submittedName>
        <fullName evidence="3">Esterase-like activity of phytase</fullName>
    </submittedName>
</protein>
<feature type="chain" id="PRO_5010234999" evidence="1">
    <location>
        <begin position="38"/>
        <end position="737"/>
    </location>
</feature>
<proteinExistence type="predicted"/>
<gene>
    <name evidence="3" type="ORF">SAMN04488059_11328</name>
</gene>
<organism evidence="3 4">
    <name type="scientific">Devosia psychrophila</name>
    <dbReference type="NCBI Taxonomy" id="728005"/>
    <lineage>
        <taxon>Bacteria</taxon>
        <taxon>Pseudomonadati</taxon>
        <taxon>Pseudomonadota</taxon>
        <taxon>Alphaproteobacteria</taxon>
        <taxon>Hyphomicrobiales</taxon>
        <taxon>Devosiaceae</taxon>
        <taxon>Devosia</taxon>
    </lineage>
</organism>
<evidence type="ECO:0000313" key="4">
    <source>
        <dbReference type="Proteomes" id="UP000182258"/>
    </source>
</evidence>
<dbReference type="InterPro" id="IPR027372">
    <property type="entry name" value="Phytase-like_dom"/>
</dbReference>
<dbReference type="Pfam" id="PF13449">
    <property type="entry name" value="Phytase-like"/>
    <property type="match status" value="1"/>
</dbReference>
<evidence type="ECO:0000313" key="3">
    <source>
        <dbReference type="EMBL" id="SFC86885.1"/>
    </source>
</evidence>
<feature type="signal peptide" evidence="1">
    <location>
        <begin position="1"/>
        <end position="37"/>
    </location>
</feature>
<dbReference type="EMBL" id="FOMB01000013">
    <property type="protein sequence ID" value="SFC86885.1"/>
    <property type="molecule type" value="Genomic_DNA"/>
</dbReference>
<reference evidence="3 4" key="1">
    <citation type="submission" date="2016-10" db="EMBL/GenBank/DDBJ databases">
        <authorList>
            <person name="de Groot N.N."/>
        </authorList>
    </citation>
    <scope>NUCLEOTIDE SEQUENCE [LARGE SCALE GENOMIC DNA]</scope>
    <source>
        <strain evidence="3 4">CGMCC 1.10210</strain>
    </source>
</reference>
<accession>A0A1I1MP04</accession>
<dbReference type="PANTHER" id="PTHR46928">
    <property type="entry name" value="MESENCHYME-SPECIFIC CELL SURFACE GLYCOPROTEIN"/>
    <property type="match status" value="1"/>
</dbReference>
<dbReference type="Proteomes" id="UP000182258">
    <property type="component" value="Unassembled WGS sequence"/>
</dbReference>
<dbReference type="SUPFAM" id="SSF50969">
    <property type="entry name" value="YVTN repeat-like/Quinoprotein amine dehydrogenase"/>
    <property type="match status" value="1"/>
</dbReference>
<dbReference type="InterPro" id="IPR052956">
    <property type="entry name" value="Mesenchyme-surface_protein"/>
</dbReference>
<dbReference type="InterPro" id="IPR011044">
    <property type="entry name" value="Quino_amine_DH_bsu"/>
</dbReference>
<dbReference type="STRING" id="728005.SAMN04488059_11328"/>
<dbReference type="PANTHER" id="PTHR46928:SF1">
    <property type="entry name" value="MESENCHYME-SPECIFIC CELL SURFACE GLYCOPROTEIN"/>
    <property type="match status" value="1"/>
</dbReference>
<dbReference type="AlphaFoldDB" id="A0A1I1MP04"/>
<sequence length="737" mass="77375">MALSGTHRFNGALQMNSPKLLTALTAALLATTVSVNAAEYFNRISSFPVALNNPEAEATSSEIITATDDGMTLIYSDSPAGGIGFIDISDAHAPKRGGFMDMAGEPTSVTVIGGKAYVAVNTTEDLTAPSGKLVVVDIATKAIDGEFDLGGQPDSITHNKDNTILAIAIENQRDEDVNDGAIPQAPAGFVTIVTLTDGAVTEAGIKKVDLTASAIAPEDAEAEFVAFNDNDEIAVTLQENNYIAIIDAKTGTVTGGFEAGETGVSGVDTKNDGKIDFSADKGAVPREPDAIKWLDTERLVVANEGDWNGGSRGFTIFNRDGTVNFDSANALDVNAAQLGHYPDFRNKKGVEPEGLEVATFGDTQYIFVAEERSSLVAVYKDTGAEPEYVQSLPSGLSPEGLIAIPERSLLATANETDLREDGGVGSHVMIYELAEGAAAFPTIMSDLDADGHPIGWAAISGVVADAAKAATLYAVSDNALYAAPAIYTIDATVTPARITAKTIITRDGDTAQKIDLEGITLDGNGGYWLANEGDSASLTPHALIHVNADGEIEEEVGFPVELLAGQKRFGAEGVAAVGEGDELVLWIAMQREWGNDEKGFVKLVSYKPSSKEWGAVRYPLEAAPEGGWVGLSEITVHGDFAYIVERDNQIGDKAGLKAIYKVALADLVPAALDGELPVVTKTLALDLIPGLKSFNGYVVDKVESFAIDAEGNGFVITDNDGVDDSSGETHFWSVGTL</sequence>
<evidence type="ECO:0000256" key="1">
    <source>
        <dbReference type="SAM" id="SignalP"/>
    </source>
</evidence>